<dbReference type="STRING" id="1192034.CAP_3025"/>
<dbReference type="EMBL" id="ASRX01000021">
    <property type="protein sequence ID" value="EYF05735.1"/>
    <property type="molecule type" value="Genomic_DNA"/>
</dbReference>
<sequence length="163" mass="18273">MRFEGAPRSVESVRAGRSRADTLRVQARVLHAQAEILRAQANLLRSQTALLQGRPPHRGSWVLRLRSRAPTRRARSPRFHSHAWSCRIAIMPRGVSASVSRRRPSPLVFRLSLLQARANTCRFQATLILFRMVAGSAPAASRSKARPEAKLATPLFRASRLRP</sequence>
<organism evidence="1 2">
    <name type="scientific">Chondromyces apiculatus DSM 436</name>
    <dbReference type="NCBI Taxonomy" id="1192034"/>
    <lineage>
        <taxon>Bacteria</taxon>
        <taxon>Pseudomonadati</taxon>
        <taxon>Myxococcota</taxon>
        <taxon>Polyangia</taxon>
        <taxon>Polyangiales</taxon>
        <taxon>Polyangiaceae</taxon>
        <taxon>Chondromyces</taxon>
    </lineage>
</organism>
<name>A0A017TA80_9BACT</name>
<proteinExistence type="predicted"/>
<gene>
    <name evidence="1" type="ORF">CAP_3025</name>
</gene>
<protein>
    <submittedName>
        <fullName evidence="1">Uncharacterized protein</fullName>
    </submittedName>
</protein>
<dbReference type="Proteomes" id="UP000019678">
    <property type="component" value="Unassembled WGS sequence"/>
</dbReference>
<reference evidence="1 2" key="1">
    <citation type="submission" date="2013-05" db="EMBL/GenBank/DDBJ databases">
        <title>Genome assembly of Chondromyces apiculatus DSM 436.</title>
        <authorList>
            <person name="Sharma G."/>
            <person name="Khatri I."/>
            <person name="Kaur C."/>
            <person name="Mayilraj S."/>
            <person name="Subramanian S."/>
        </authorList>
    </citation>
    <scope>NUCLEOTIDE SEQUENCE [LARGE SCALE GENOMIC DNA]</scope>
    <source>
        <strain evidence="1 2">DSM 436</strain>
    </source>
</reference>
<evidence type="ECO:0000313" key="2">
    <source>
        <dbReference type="Proteomes" id="UP000019678"/>
    </source>
</evidence>
<accession>A0A017TA80</accession>
<keyword evidence="2" id="KW-1185">Reference proteome</keyword>
<dbReference type="AlphaFoldDB" id="A0A017TA80"/>
<evidence type="ECO:0000313" key="1">
    <source>
        <dbReference type="EMBL" id="EYF05735.1"/>
    </source>
</evidence>
<comment type="caution">
    <text evidence="1">The sequence shown here is derived from an EMBL/GenBank/DDBJ whole genome shotgun (WGS) entry which is preliminary data.</text>
</comment>